<accession>A0A9Q4KU80</accession>
<sequence length="61" mass="7059">MQSSPQQYIVDEKGNKISVILPFSEYQQMQKDLHDLAVIAERNNENTHTLVEMKKRLGNSL</sequence>
<dbReference type="Pfam" id="PF18506">
    <property type="entry name" value="RelB-like"/>
    <property type="match status" value="1"/>
</dbReference>
<name>A0A9Q4KU80_9EURY</name>
<gene>
    <name evidence="1" type="ORF">L0665_01730</name>
</gene>
<keyword evidence="2" id="KW-1185">Reference proteome</keyword>
<reference evidence="1" key="1">
    <citation type="submission" date="2022-01" db="EMBL/GenBank/DDBJ databases">
        <title>Draft genome of Methanogenium marinum DSM 15558.</title>
        <authorList>
            <person name="Chen S.-C."/>
            <person name="You Y.-T."/>
        </authorList>
    </citation>
    <scope>NUCLEOTIDE SEQUENCE</scope>
    <source>
        <strain evidence="1">DSM 15558</strain>
    </source>
</reference>
<comment type="caution">
    <text evidence="1">The sequence shown here is derived from an EMBL/GenBank/DDBJ whole genome shotgun (WGS) entry which is preliminary data.</text>
</comment>
<dbReference type="Proteomes" id="UP001143747">
    <property type="component" value="Unassembled WGS sequence"/>
</dbReference>
<protein>
    <submittedName>
        <fullName evidence="1">Type II toxin-antitoxin system Phd/YefM family antitoxin</fullName>
    </submittedName>
</protein>
<evidence type="ECO:0000313" key="2">
    <source>
        <dbReference type="Proteomes" id="UP001143747"/>
    </source>
</evidence>
<dbReference type="EMBL" id="JAKELO010000002">
    <property type="protein sequence ID" value="MDE4907341.1"/>
    <property type="molecule type" value="Genomic_DNA"/>
</dbReference>
<dbReference type="AlphaFoldDB" id="A0A9Q4KU80"/>
<evidence type="ECO:0000313" key="1">
    <source>
        <dbReference type="EMBL" id="MDE4907341.1"/>
    </source>
</evidence>
<dbReference type="RefSeq" id="WP_274923999.1">
    <property type="nucleotide sequence ID" value="NZ_JAKELO010000002.1"/>
</dbReference>
<organism evidence="1 2">
    <name type="scientific">Methanogenium marinum</name>
    <dbReference type="NCBI Taxonomy" id="348610"/>
    <lineage>
        <taxon>Archaea</taxon>
        <taxon>Methanobacteriati</taxon>
        <taxon>Methanobacteriota</taxon>
        <taxon>Stenosarchaea group</taxon>
        <taxon>Methanomicrobia</taxon>
        <taxon>Methanomicrobiales</taxon>
        <taxon>Methanomicrobiaceae</taxon>
        <taxon>Methanogenium</taxon>
    </lineage>
</organism>
<proteinExistence type="predicted"/>
<dbReference type="InterPro" id="IPR049537">
    <property type="entry name" value="RelB-like"/>
</dbReference>